<evidence type="ECO:0000256" key="1">
    <source>
        <dbReference type="SAM" id="MobiDB-lite"/>
    </source>
</evidence>
<reference evidence="2" key="1">
    <citation type="journal article" date="2013" name="Nat. Commun.">
        <title>Whole-genome sequencing of Oryza brachyantha reveals mechanisms underlying Oryza genome evolution.</title>
        <authorList>
            <person name="Chen J."/>
            <person name="Huang Q."/>
            <person name="Gao D."/>
            <person name="Wang J."/>
            <person name="Lang Y."/>
            <person name="Liu T."/>
            <person name="Li B."/>
            <person name="Bai Z."/>
            <person name="Luis Goicoechea J."/>
            <person name="Liang C."/>
            <person name="Chen C."/>
            <person name="Zhang W."/>
            <person name="Sun S."/>
            <person name="Liao Y."/>
            <person name="Zhang X."/>
            <person name="Yang L."/>
            <person name="Song C."/>
            <person name="Wang M."/>
            <person name="Shi J."/>
            <person name="Liu G."/>
            <person name="Liu J."/>
            <person name="Zhou H."/>
            <person name="Zhou W."/>
            <person name="Yu Q."/>
            <person name="An N."/>
            <person name="Chen Y."/>
            <person name="Cai Q."/>
            <person name="Wang B."/>
            <person name="Liu B."/>
            <person name="Min J."/>
            <person name="Huang Y."/>
            <person name="Wu H."/>
            <person name="Li Z."/>
            <person name="Zhang Y."/>
            <person name="Yin Y."/>
            <person name="Song W."/>
            <person name="Jiang J."/>
            <person name="Jackson S.A."/>
            <person name="Wing R.A."/>
            <person name="Wang J."/>
            <person name="Chen M."/>
        </authorList>
    </citation>
    <scope>NUCLEOTIDE SEQUENCE [LARGE SCALE GENOMIC DNA]</scope>
    <source>
        <strain evidence="2">cv. IRGC 101232</strain>
    </source>
</reference>
<organism evidence="2">
    <name type="scientific">Oryza brachyantha</name>
    <name type="common">malo sina</name>
    <dbReference type="NCBI Taxonomy" id="4533"/>
    <lineage>
        <taxon>Eukaryota</taxon>
        <taxon>Viridiplantae</taxon>
        <taxon>Streptophyta</taxon>
        <taxon>Embryophyta</taxon>
        <taxon>Tracheophyta</taxon>
        <taxon>Spermatophyta</taxon>
        <taxon>Magnoliopsida</taxon>
        <taxon>Liliopsida</taxon>
        <taxon>Poales</taxon>
        <taxon>Poaceae</taxon>
        <taxon>BOP clade</taxon>
        <taxon>Oryzoideae</taxon>
        <taxon>Oryzeae</taxon>
        <taxon>Oryzinae</taxon>
        <taxon>Oryza</taxon>
    </lineage>
</organism>
<dbReference type="Gramene" id="OB07G19710.1">
    <property type="protein sequence ID" value="OB07G19710.1"/>
    <property type="gene ID" value="OB07G19710"/>
</dbReference>
<sequence>MRRRSSSTGKQLHKLKDTPSVSDASSCASCTCAWHGGSKAHHGHALSSSSHQWHGIHEKLLYASRRKLSC</sequence>
<accession>J3MKN9</accession>
<feature type="region of interest" description="Disordered" evidence="1">
    <location>
        <begin position="1"/>
        <end position="27"/>
    </location>
</feature>
<dbReference type="EnsemblPlants" id="OB07G19710.1">
    <property type="protein sequence ID" value="OB07G19710.1"/>
    <property type="gene ID" value="OB07G19710"/>
</dbReference>
<proteinExistence type="predicted"/>
<evidence type="ECO:0000313" key="3">
    <source>
        <dbReference type="Proteomes" id="UP000006038"/>
    </source>
</evidence>
<evidence type="ECO:0000313" key="2">
    <source>
        <dbReference type="EnsemblPlants" id="OB07G19710.1"/>
    </source>
</evidence>
<reference evidence="2" key="2">
    <citation type="submission" date="2013-04" db="UniProtKB">
        <authorList>
            <consortium name="EnsemblPlants"/>
        </authorList>
    </citation>
    <scope>IDENTIFICATION</scope>
</reference>
<dbReference type="Proteomes" id="UP000006038">
    <property type="component" value="Chromosome 7"/>
</dbReference>
<dbReference type="AlphaFoldDB" id="J3MKN9"/>
<feature type="compositionally biased region" description="Polar residues" evidence="1">
    <location>
        <begin position="1"/>
        <end position="10"/>
    </location>
</feature>
<keyword evidence="3" id="KW-1185">Reference proteome</keyword>
<dbReference type="HOGENOM" id="CLU_2761853_0_0_1"/>
<protein>
    <submittedName>
        <fullName evidence="2">Uncharacterized protein</fullName>
    </submittedName>
</protein>
<name>J3MKN9_ORYBR</name>